<sequence length="192" mass="20952">MSEQIHFDIEIVRAVDCTRLGWPALDQRQEGGRLGGNHEYVDLRHISWAEAVDIADEERGIIDRIERADDPDAEWTVIEEELEEDPGLMVLIDLGIASTVAALSAAGCITVSSCNGGAYGDHHHERYPLVAFYARRQHVPLLLGAAERAGVGIENDPDGAVVVYADAIDRMPIFAAALIEDRAGFEALPPVK</sequence>
<name>A0A147I4T0_9SPHN</name>
<dbReference type="RefSeq" id="WP_058755350.1">
    <property type="nucleotide sequence ID" value="NZ_LDTB01000019.1"/>
</dbReference>
<dbReference type="OrthoDB" id="7210633at2"/>
<dbReference type="Proteomes" id="UP000074310">
    <property type="component" value="Unassembled WGS sequence"/>
</dbReference>
<reference evidence="1 2" key="1">
    <citation type="journal article" date="2016" name="Front. Microbiol.">
        <title>Genomic Resource of Rice Seed Associated Bacteria.</title>
        <authorList>
            <person name="Midha S."/>
            <person name="Bansal K."/>
            <person name="Sharma S."/>
            <person name="Kumar N."/>
            <person name="Patil P.P."/>
            <person name="Chaudhry V."/>
            <person name="Patil P.B."/>
        </authorList>
    </citation>
    <scope>NUCLEOTIDE SEQUENCE [LARGE SCALE GENOMIC DNA]</scope>
    <source>
        <strain evidence="1 2">NS334</strain>
    </source>
</reference>
<dbReference type="EMBL" id="LDTB01000019">
    <property type="protein sequence ID" value="KTT73562.1"/>
    <property type="molecule type" value="Genomic_DNA"/>
</dbReference>
<proteinExistence type="predicted"/>
<evidence type="ECO:0000313" key="1">
    <source>
        <dbReference type="EMBL" id="KTT73562.1"/>
    </source>
</evidence>
<organism evidence="1 2">
    <name type="scientific">Sphingomonas endophytica</name>
    <dbReference type="NCBI Taxonomy" id="869719"/>
    <lineage>
        <taxon>Bacteria</taxon>
        <taxon>Pseudomonadati</taxon>
        <taxon>Pseudomonadota</taxon>
        <taxon>Alphaproteobacteria</taxon>
        <taxon>Sphingomonadales</taxon>
        <taxon>Sphingomonadaceae</taxon>
        <taxon>Sphingomonas</taxon>
    </lineage>
</organism>
<keyword evidence="2" id="KW-1185">Reference proteome</keyword>
<dbReference type="AlphaFoldDB" id="A0A147I4T0"/>
<accession>A0A147I4T0</accession>
<evidence type="ECO:0000313" key="2">
    <source>
        <dbReference type="Proteomes" id="UP000074310"/>
    </source>
</evidence>
<dbReference type="PATRIC" id="fig|869719.3.peg.1049"/>
<gene>
    <name evidence="1" type="ORF">NS334_07495</name>
</gene>
<comment type="caution">
    <text evidence="1">The sequence shown here is derived from an EMBL/GenBank/DDBJ whole genome shotgun (WGS) entry which is preliminary data.</text>
</comment>
<protein>
    <submittedName>
        <fullName evidence="1">Uncharacterized protein</fullName>
    </submittedName>
</protein>